<dbReference type="EMBL" id="LT670846">
    <property type="protein sequence ID" value="SHK48061.1"/>
    <property type="molecule type" value="Genomic_DNA"/>
</dbReference>
<keyword evidence="1" id="KW-0812">Transmembrane</keyword>
<dbReference type="AlphaFoldDB" id="A0A1M6STK9"/>
<evidence type="ECO:0000313" key="2">
    <source>
        <dbReference type="EMBL" id="SHK48061.1"/>
    </source>
</evidence>
<proteinExistence type="predicted"/>
<dbReference type="Proteomes" id="UP000189810">
    <property type="component" value="Chromosome I"/>
</dbReference>
<evidence type="ECO:0000256" key="1">
    <source>
        <dbReference type="SAM" id="Phobius"/>
    </source>
</evidence>
<name>A0A1M6STK9_9AQUI</name>
<keyword evidence="1" id="KW-1133">Transmembrane helix</keyword>
<gene>
    <name evidence="2" type="ORF">SAMN05444391_1162</name>
</gene>
<protein>
    <submittedName>
        <fullName evidence="2">Uncharacterized protein</fullName>
    </submittedName>
</protein>
<keyword evidence="3" id="KW-1185">Reference proteome</keyword>
<dbReference type="RefSeq" id="WP_079654268.1">
    <property type="nucleotide sequence ID" value="NZ_LT670846.1"/>
</dbReference>
<reference evidence="2 3" key="1">
    <citation type="submission" date="2016-11" db="EMBL/GenBank/DDBJ databases">
        <authorList>
            <person name="Jaros S."/>
            <person name="Januszkiewicz K."/>
            <person name="Wedrychowicz H."/>
        </authorList>
    </citation>
    <scope>NUCLEOTIDE SEQUENCE [LARGE SCALE GENOMIC DNA]</scope>
    <source>
        <strain evidence="2 3">DSM 19557</strain>
    </source>
</reference>
<sequence>MALRLKVRSEDLLLYTALALVLLYPLFAALLIWYEDRKDEYKALEYAIHVGNYMAGLQDCKDEEFKDLEEDLKALCFKNSGKGYKLKDYKIEKTEKGYTAQLFYYKEGSYLKVKVKMDKDEEGFSIEDVTYEKGD</sequence>
<organism evidence="2 3">
    <name type="scientific">Thermocrinis minervae</name>
    <dbReference type="NCBI Taxonomy" id="381751"/>
    <lineage>
        <taxon>Bacteria</taxon>
        <taxon>Pseudomonadati</taxon>
        <taxon>Aquificota</taxon>
        <taxon>Aquificia</taxon>
        <taxon>Aquificales</taxon>
        <taxon>Aquificaceae</taxon>
        <taxon>Thermocrinis</taxon>
    </lineage>
</organism>
<dbReference type="STRING" id="381751.SAMN05444391_1162"/>
<accession>A0A1M6STK9</accession>
<keyword evidence="1" id="KW-0472">Membrane</keyword>
<feature type="transmembrane region" description="Helical" evidence="1">
    <location>
        <begin position="12"/>
        <end position="34"/>
    </location>
</feature>
<evidence type="ECO:0000313" key="3">
    <source>
        <dbReference type="Proteomes" id="UP000189810"/>
    </source>
</evidence>